<feature type="region of interest" description="Disordered" evidence="1">
    <location>
        <begin position="1"/>
        <end position="22"/>
    </location>
</feature>
<accession>A0A016W5G0</accession>
<dbReference type="EMBL" id="JARK01001337">
    <property type="protein sequence ID" value="EYC34517.1"/>
    <property type="molecule type" value="Genomic_DNA"/>
</dbReference>
<keyword evidence="3" id="KW-1185">Reference proteome</keyword>
<proteinExistence type="predicted"/>
<dbReference type="AlphaFoldDB" id="A0A016W5G0"/>
<feature type="compositionally biased region" description="Low complexity" evidence="1">
    <location>
        <begin position="1"/>
        <end position="13"/>
    </location>
</feature>
<reference evidence="3" key="1">
    <citation type="journal article" date="2015" name="Nat. Genet.">
        <title>The genome and transcriptome of the zoonotic hookworm Ancylostoma ceylanicum identify infection-specific gene families.</title>
        <authorList>
            <person name="Schwarz E.M."/>
            <person name="Hu Y."/>
            <person name="Antoshechkin I."/>
            <person name="Miller M.M."/>
            <person name="Sternberg P.W."/>
            <person name="Aroian R.V."/>
        </authorList>
    </citation>
    <scope>NUCLEOTIDE SEQUENCE</scope>
    <source>
        <strain evidence="3">HY135</strain>
    </source>
</reference>
<evidence type="ECO:0000256" key="1">
    <source>
        <dbReference type="SAM" id="MobiDB-lite"/>
    </source>
</evidence>
<name>A0A016W5G0_9BILA</name>
<dbReference type="Proteomes" id="UP000024635">
    <property type="component" value="Unassembled WGS sequence"/>
</dbReference>
<evidence type="ECO:0000313" key="3">
    <source>
        <dbReference type="Proteomes" id="UP000024635"/>
    </source>
</evidence>
<evidence type="ECO:0000313" key="2">
    <source>
        <dbReference type="EMBL" id="EYC34517.1"/>
    </source>
</evidence>
<protein>
    <submittedName>
        <fullName evidence="2">Uncharacterized protein</fullName>
    </submittedName>
</protein>
<feature type="region of interest" description="Disordered" evidence="1">
    <location>
        <begin position="59"/>
        <end position="84"/>
    </location>
</feature>
<organism evidence="2 3">
    <name type="scientific">Ancylostoma ceylanicum</name>
    <dbReference type="NCBI Taxonomy" id="53326"/>
    <lineage>
        <taxon>Eukaryota</taxon>
        <taxon>Metazoa</taxon>
        <taxon>Ecdysozoa</taxon>
        <taxon>Nematoda</taxon>
        <taxon>Chromadorea</taxon>
        <taxon>Rhabditida</taxon>
        <taxon>Rhabditina</taxon>
        <taxon>Rhabditomorpha</taxon>
        <taxon>Strongyloidea</taxon>
        <taxon>Ancylostomatidae</taxon>
        <taxon>Ancylostomatinae</taxon>
        <taxon>Ancylostoma</taxon>
    </lineage>
</organism>
<comment type="caution">
    <text evidence="2">The sequence shown here is derived from an EMBL/GenBank/DDBJ whole genome shotgun (WGS) entry which is preliminary data.</text>
</comment>
<gene>
    <name evidence="2" type="primary">Acey_s0001.g45</name>
    <name evidence="2" type="ORF">Y032_0001g45</name>
</gene>
<feature type="compositionally biased region" description="Basic residues" evidence="1">
    <location>
        <begin position="60"/>
        <end position="77"/>
    </location>
</feature>
<sequence>MDTISASKAASNAKNKRKRDPRLCSASELVYPVCAFQHEQVRIPSRTYLRVQIAQGKTHAGSHVHFRKRSNRPKWKSLTKSPGY</sequence>